<evidence type="ECO:0000313" key="3">
    <source>
        <dbReference type="Proteomes" id="UP001059836"/>
    </source>
</evidence>
<keyword evidence="3" id="KW-1185">Reference proteome</keyword>
<protein>
    <submittedName>
        <fullName evidence="2">AAA family ATPase</fullName>
    </submittedName>
</protein>
<accession>A0ABX6IJY2</accession>
<sequence length="493" mass="52838">MTKNESARPVASPDGQREPEGTGSVFDPTALAAETVSPFPSNPPTARATAEREVATEARLKRWAGCRFALADLPTTSQLWARKLADKVERDNAFTLGSKTPTLMVKGDAAVSAGATDDQLAALTPLDLDGIAALLIEAAAIADDVRRQIGTRSRSLAAQREAAVVPPAPTNLADLLAQPDDEAAYRVGELWPTGGRVLLAAQFKAGKSTLVGNVLRSLVDGDKFLDRFDAVPVGRVALIDTELDTRTLRRWLREQAIDNTERVSVLPLRGAVSTFDILDPATRARWAAQLSGADVVILDCLRPILDALGLSEDKDAGRVLVAFDALLAEIGATEGLVVTHMGHEAERARGDSRLRDWPDAEWKIARGGDDSDDDGRRPRYFSALGRDVSLPEGLLTFDPETRRLAYGEGNRRDSNARAALPELMALIRAEPGTLSKNAAEIRLRDEHAIPQRVARQAIAAAIRSGDLDVTAGPRNAKLLSPGADPFTVEAVGI</sequence>
<dbReference type="SUPFAM" id="SSF52540">
    <property type="entry name" value="P-loop containing nucleoside triphosphate hydrolases"/>
    <property type="match status" value="1"/>
</dbReference>
<feature type="region of interest" description="Disordered" evidence="1">
    <location>
        <begin position="1"/>
        <end position="28"/>
    </location>
</feature>
<proteinExistence type="predicted"/>
<dbReference type="InterPro" id="IPR027417">
    <property type="entry name" value="P-loop_NTPase"/>
</dbReference>
<name>A0ABX6IJY2_9ACTN</name>
<dbReference type="Pfam" id="PF13481">
    <property type="entry name" value="AAA_25"/>
    <property type="match status" value="1"/>
</dbReference>
<evidence type="ECO:0000313" key="2">
    <source>
        <dbReference type="EMBL" id="QHN36150.1"/>
    </source>
</evidence>
<evidence type="ECO:0000256" key="1">
    <source>
        <dbReference type="SAM" id="MobiDB-lite"/>
    </source>
</evidence>
<dbReference type="Proteomes" id="UP001059836">
    <property type="component" value="Chromosome"/>
</dbReference>
<gene>
    <name evidence="2" type="ORF">GII31_15995</name>
</gene>
<dbReference type="Gene3D" id="3.40.50.300">
    <property type="entry name" value="P-loop containing nucleotide triphosphate hydrolases"/>
    <property type="match status" value="1"/>
</dbReference>
<reference evidence="2" key="1">
    <citation type="journal article" date="2021" name="Nat. Microbiol.">
        <title>Cocultivation of an ultrasmall environmental parasitic bacterium with lytic ability against bacteria associated with wastewater foams.</title>
        <authorList>
            <person name="Batinovic S."/>
            <person name="Rose J.J.A."/>
            <person name="Ratcliffe J."/>
            <person name="Seviour R.J."/>
            <person name="Petrovski S."/>
        </authorList>
    </citation>
    <scope>NUCLEOTIDE SEQUENCE</scope>
    <source>
        <strain evidence="2">CON9</strain>
    </source>
</reference>
<organism evidence="2 3">
    <name type="scientific">Gordonia pseudamarae</name>
    <dbReference type="NCBI Taxonomy" id="2831662"/>
    <lineage>
        <taxon>Bacteria</taxon>
        <taxon>Bacillati</taxon>
        <taxon>Actinomycetota</taxon>
        <taxon>Actinomycetes</taxon>
        <taxon>Mycobacteriales</taxon>
        <taxon>Gordoniaceae</taxon>
        <taxon>Gordonia</taxon>
    </lineage>
</organism>
<dbReference type="EMBL" id="CP045809">
    <property type="protein sequence ID" value="QHN36150.1"/>
    <property type="molecule type" value="Genomic_DNA"/>
</dbReference>